<proteinExistence type="predicted"/>
<organism evidence="2 3">
    <name type="scientific">Phenylobacterium ferrooxidans</name>
    <dbReference type="NCBI Taxonomy" id="2982689"/>
    <lineage>
        <taxon>Bacteria</taxon>
        <taxon>Pseudomonadati</taxon>
        <taxon>Pseudomonadota</taxon>
        <taxon>Alphaproteobacteria</taxon>
        <taxon>Caulobacterales</taxon>
        <taxon>Caulobacteraceae</taxon>
        <taxon>Phenylobacterium</taxon>
    </lineage>
</organism>
<keyword evidence="1" id="KW-0472">Membrane</keyword>
<evidence type="ECO:0000313" key="2">
    <source>
        <dbReference type="EMBL" id="MFD3265347.1"/>
    </source>
</evidence>
<keyword evidence="1" id="KW-1133">Transmembrane helix</keyword>
<reference evidence="2 3" key="1">
    <citation type="submission" date="2022-09" db="EMBL/GenBank/DDBJ databases">
        <title>New species of Phenylobacterium.</title>
        <authorList>
            <person name="Mieszkin S."/>
        </authorList>
    </citation>
    <scope>NUCLEOTIDE SEQUENCE [LARGE SCALE GENOMIC DNA]</scope>
    <source>
        <strain evidence="2 3">HK31-G</strain>
    </source>
</reference>
<protein>
    <submittedName>
        <fullName evidence="2">DUF2474 domain-containing protein</fullName>
    </submittedName>
</protein>
<evidence type="ECO:0000256" key="1">
    <source>
        <dbReference type="SAM" id="Phobius"/>
    </source>
</evidence>
<keyword evidence="3" id="KW-1185">Reference proteome</keyword>
<accession>A0ABW6CYS1</accession>
<feature type="transmembrane region" description="Helical" evidence="1">
    <location>
        <begin position="22"/>
        <end position="43"/>
    </location>
</feature>
<evidence type="ECO:0000313" key="3">
    <source>
        <dbReference type="Proteomes" id="UP001598130"/>
    </source>
</evidence>
<name>A0ABW6CYS1_9CAUL</name>
<keyword evidence="1" id="KW-0812">Transmembrane</keyword>
<comment type="caution">
    <text evidence="2">The sequence shown here is derived from an EMBL/GenBank/DDBJ whole genome shotgun (WGS) entry which is preliminary data.</text>
</comment>
<dbReference type="EMBL" id="JAOTJD010000031">
    <property type="protein sequence ID" value="MFD3265347.1"/>
    <property type="molecule type" value="Genomic_DNA"/>
</dbReference>
<dbReference type="Proteomes" id="UP001598130">
    <property type="component" value="Unassembled WGS sequence"/>
</dbReference>
<dbReference type="RefSeq" id="WP_377370788.1">
    <property type="nucleotide sequence ID" value="NZ_JAOTJD010000031.1"/>
</dbReference>
<sequence length="50" mass="5205">MPAIIEPPPEPGAPLPPLWKRLAWFAGIAAASTTVVAVVAYAMKAVLPSH</sequence>
<gene>
    <name evidence="2" type="ORF">OCL97_15420</name>
</gene>